<dbReference type="AlphaFoldDB" id="M1DQZ1"/>
<dbReference type="InParanoid" id="M1DQZ1"/>
<organism evidence="1 2">
    <name type="scientific">Solanum tuberosum</name>
    <name type="common">Potato</name>
    <dbReference type="NCBI Taxonomy" id="4113"/>
    <lineage>
        <taxon>Eukaryota</taxon>
        <taxon>Viridiplantae</taxon>
        <taxon>Streptophyta</taxon>
        <taxon>Embryophyta</taxon>
        <taxon>Tracheophyta</taxon>
        <taxon>Spermatophyta</taxon>
        <taxon>Magnoliopsida</taxon>
        <taxon>eudicotyledons</taxon>
        <taxon>Gunneridae</taxon>
        <taxon>Pentapetalae</taxon>
        <taxon>asterids</taxon>
        <taxon>lamiids</taxon>
        <taxon>Solanales</taxon>
        <taxon>Solanaceae</taxon>
        <taxon>Solanoideae</taxon>
        <taxon>Solaneae</taxon>
        <taxon>Solanum</taxon>
    </lineage>
</organism>
<proteinExistence type="predicted"/>
<accession>M1DQZ1</accession>
<sequence length="66" mass="7147">MPRALAMGSMIVAHLCDEPNGLKTNMCMSLLCLPFVVAKVLTARLNDGVSMVDELWVLLAYTAYSG</sequence>
<evidence type="ECO:0000313" key="1">
    <source>
        <dbReference type="EnsemblPlants" id="PGSC0003DMT400092966"/>
    </source>
</evidence>
<name>M1DQZ1_SOLTU</name>
<keyword evidence="2" id="KW-1185">Reference proteome</keyword>
<dbReference type="PaxDb" id="4113-PGSC0003DMT400092966"/>
<dbReference type="Proteomes" id="UP000011115">
    <property type="component" value="Unassembled WGS sequence"/>
</dbReference>
<dbReference type="EnsemblPlants" id="PGSC0003DMT400092966">
    <property type="protein sequence ID" value="PGSC0003DMT400092966"/>
    <property type="gene ID" value="PGSC0003DMG400042537"/>
</dbReference>
<evidence type="ECO:0000313" key="2">
    <source>
        <dbReference type="Proteomes" id="UP000011115"/>
    </source>
</evidence>
<dbReference type="HOGENOM" id="CLU_2836166_0_0_1"/>
<dbReference type="eggNOG" id="KOG2877">
    <property type="taxonomic scope" value="Eukaryota"/>
</dbReference>
<dbReference type="OMA" id="FCNIGRS"/>
<dbReference type="Gramene" id="PGSC0003DMT400092966">
    <property type="protein sequence ID" value="PGSC0003DMT400092966"/>
    <property type="gene ID" value="PGSC0003DMG400042537"/>
</dbReference>
<reference evidence="1" key="2">
    <citation type="submission" date="2015-06" db="UniProtKB">
        <authorList>
            <consortium name="EnsemblPlants"/>
        </authorList>
    </citation>
    <scope>IDENTIFICATION</scope>
    <source>
        <strain evidence="1">DM1-3 516 R44</strain>
    </source>
</reference>
<dbReference type="STRING" id="4113.M1DQZ1"/>
<protein>
    <submittedName>
        <fullName evidence="1">Aminoalcoholphosphotransferase</fullName>
    </submittedName>
</protein>
<reference evidence="2" key="1">
    <citation type="journal article" date="2011" name="Nature">
        <title>Genome sequence and analysis of the tuber crop potato.</title>
        <authorList>
            <consortium name="The Potato Genome Sequencing Consortium"/>
        </authorList>
    </citation>
    <scope>NUCLEOTIDE SEQUENCE [LARGE SCALE GENOMIC DNA]</scope>
    <source>
        <strain evidence="2">cv. DM1-3 516 R44</strain>
    </source>
</reference>